<evidence type="ECO:0000313" key="2">
    <source>
        <dbReference type="Proteomes" id="UP000061010"/>
    </source>
</evidence>
<dbReference type="EMBL" id="CP012900">
    <property type="protein sequence ID" value="ALJ27467.1"/>
    <property type="molecule type" value="Genomic_DNA"/>
</dbReference>
<dbReference type="OrthoDB" id="5244086at2"/>
<name>A0A0R0DSQ6_9GAMM</name>
<organism evidence="1 2">
    <name type="scientific">Stenotrophomonas acidaminiphila</name>
    <dbReference type="NCBI Taxonomy" id="128780"/>
    <lineage>
        <taxon>Bacteria</taxon>
        <taxon>Pseudomonadati</taxon>
        <taxon>Pseudomonadota</taxon>
        <taxon>Gammaproteobacteria</taxon>
        <taxon>Lysobacterales</taxon>
        <taxon>Lysobacteraceae</taxon>
        <taxon>Stenotrophomonas</taxon>
    </lineage>
</organism>
<dbReference type="KEGG" id="sacz:AOT14_10550"/>
<keyword evidence="2" id="KW-1185">Reference proteome</keyword>
<evidence type="ECO:0000313" key="1">
    <source>
        <dbReference type="EMBL" id="ALJ27467.1"/>
    </source>
</evidence>
<reference evidence="1 2" key="1">
    <citation type="journal article" date="2015" name="Genome Announc.">
        <title>Complete Genome Sequencing of Stenotrophomonas acidaminiphila ZAC14D2_NAIMI4_2, a Multidrug-Resistant Strain Isolated from Sediments of a Polluted River in Mexico, Uncovers New Antibiotic Resistance Genes and a Novel Class-II Lasso Peptide Biosynthesis Gene Cluster.</title>
        <authorList>
            <person name="Vinuesa P."/>
            <person name="Ochoa-Sanchez L.E."/>
        </authorList>
    </citation>
    <scope>NUCLEOTIDE SEQUENCE [LARGE SCALE GENOMIC DNA]</scope>
    <source>
        <strain evidence="1 2">ZAC14D2_NAIMI4_2</strain>
    </source>
</reference>
<dbReference type="PATRIC" id="fig|128780.6.peg.1053"/>
<dbReference type="Proteomes" id="UP000061010">
    <property type="component" value="Chromosome"/>
</dbReference>
<dbReference type="RefSeq" id="WP_054663746.1">
    <property type="nucleotide sequence ID" value="NZ_CP043570.1"/>
</dbReference>
<gene>
    <name evidence="1" type="ORF">AOT14_10550</name>
</gene>
<protein>
    <submittedName>
        <fullName evidence="1">Uncharacterized protein</fullName>
    </submittedName>
</protein>
<dbReference type="AlphaFoldDB" id="A0A0R0DSQ6"/>
<accession>A0A0R0DSQ6</accession>
<proteinExistence type="predicted"/>
<sequence>MTTTLSDYYQPGWRDHRHTCPACEWQGSSRQMELELHDEQSEYACPQCEFPLLVVLHPDLPQVQAAAAAGNAEAAGQLAILASAPRRG</sequence>